<gene>
    <name evidence="1" type="ORF">B2A_08212</name>
</gene>
<sequence>KLTGMSRTTIIKGMKELNTKKRLGYENRLRKPGGGRKRIEQKDPKLSKLLERIVDDDTAGDPMGPLKWVNKSEQRVADELEKGGHKISYRTVGRRLHELGYTLQTNRKSLEGKSPAERDEQFRYINTLSKGFIGRNQPVISVDTKKKEMVGNFRNSGKTWRKKGNPTEVNVYDFKDLGKGKAIPYGTYDVALNKGFVK</sequence>
<proteinExistence type="predicted"/>
<dbReference type="AlphaFoldDB" id="T0ZTB5"/>
<reference evidence="1" key="2">
    <citation type="journal article" date="2014" name="ISME J.">
        <title>Microbial stratification in low pH oxic and suboxic macroscopic growths along an acid mine drainage.</title>
        <authorList>
            <person name="Mendez-Garcia C."/>
            <person name="Mesa V."/>
            <person name="Sprenger R.R."/>
            <person name="Richter M."/>
            <person name="Diez M.S."/>
            <person name="Solano J."/>
            <person name="Bargiela R."/>
            <person name="Golyshina O.V."/>
            <person name="Manteca A."/>
            <person name="Ramos J.L."/>
            <person name="Gallego J.R."/>
            <person name="Llorente I."/>
            <person name="Martins Dos Santos V.A."/>
            <person name="Jensen O.N."/>
            <person name="Pelaez A.I."/>
            <person name="Sanchez J."/>
            <person name="Ferrer M."/>
        </authorList>
    </citation>
    <scope>NUCLEOTIDE SEQUENCE</scope>
</reference>
<protein>
    <submittedName>
        <fullName evidence="1">Transposase, Rhodopirellula-type</fullName>
    </submittedName>
</protein>
<accession>T0ZTB5</accession>
<feature type="non-terminal residue" evidence="1">
    <location>
        <position position="1"/>
    </location>
</feature>
<reference evidence="1" key="1">
    <citation type="submission" date="2013-08" db="EMBL/GenBank/DDBJ databases">
        <authorList>
            <person name="Mendez C."/>
            <person name="Richter M."/>
            <person name="Ferrer M."/>
            <person name="Sanchez J."/>
        </authorList>
    </citation>
    <scope>NUCLEOTIDE SEQUENCE</scope>
</reference>
<organism evidence="1">
    <name type="scientific">mine drainage metagenome</name>
    <dbReference type="NCBI Taxonomy" id="410659"/>
    <lineage>
        <taxon>unclassified sequences</taxon>
        <taxon>metagenomes</taxon>
        <taxon>ecological metagenomes</taxon>
    </lineage>
</organism>
<dbReference type="NCBIfam" id="NF033519">
    <property type="entry name" value="transpos_ISAzo13"/>
    <property type="match status" value="1"/>
</dbReference>
<name>T0ZTB5_9ZZZZ</name>
<dbReference type="EMBL" id="AUZZ01005907">
    <property type="protein sequence ID" value="EQD47938.1"/>
    <property type="molecule type" value="Genomic_DNA"/>
</dbReference>
<evidence type="ECO:0000313" key="1">
    <source>
        <dbReference type="EMBL" id="EQD47938.1"/>
    </source>
</evidence>
<dbReference type="Pfam" id="PF07592">
    <property type="entry name" value="DDE_Tnp_ISAZ013"/>
    <property type="match status" value="1"/>
</dbReference>
<comment type="caution">
    <text evidence="1">The sequence shown here is derived from an EMBL/GenBank/DDBJ whole genome shotgun (WGS) entry which is preliminary data.</text>
</comment>
<dbReference type="InterPro" id="IPR011518">
    <property type="entry name" value="Transposase_36"/>
</dbReference>